<dbReference type="Pfam" id="PF04011">
    <property type="entry name" value="LemA"/>
    <property type="match status" value="1"/>
</dbReference>
<dbReference type="PATRIC" id="fig|1286106.3.peg.1555"/>
<keyword evidence="5" id="KW-0472">Membrane</keyword>
<dbReference type="GO" id="GO:0016020">
    <property type="term" value="C:membrane"/>
    <property type="evidence" value="ECO:0007669"/>
    <property type="project" value="UniProtKB-SubCell"/>
</dbReference>
<comment type="subcellular location">
    <subcellularLocation>
        <location evidence="1">Membrane</location>
        <topology evidence="1">Single-pass membrane protein</topology>
    </subcellularLocation>
</comment>
<comment type="similarity">
    <text evidence="2">Belongs to the LemA family.</text>
</comment>
<dbReference type="RefSeq" id="WP_009726535.1">
    <property type="nucleotide sequence ID" value="NZ_APHR01000038.1"/>
</dbReference>
<evidence type="ECO:0000256" key="3">
    <source>
        <dbReference type="ARBA" id="ARBA00022692"/>
    </source>
</evidence>
<keyword evidence="4" id="KW-1133">Transmembrane helix</keyword>
<dbReference type="Proteomes" id="UP000012019">
    <property type="component" value="Unassembled WGS sequence"/>
</dbReference>
<dbReference type="eggNOG" id="COG1704">
    <property type="taxonomic scope" value="Bacteria"/>
</dbReference>
<reference evidence="6 7" key="1">
    <citation type="journal article" date="2013" name="Genome Announc.">
        <title>Draft Genome Sequence of Methylophaga lonarensis MPLT, a Haloalkaliphilic (Non-Methane-Utilizing) Methylotroph.</title>
        <authorList>
            <person name="Shetty S.A."/>
            <person name="Marathe N.P."/>
            <person name="Munot H."/>
            <person name="Antony C.P."/>
            <person name="Dhotre D.P."/>
            <person name="Murrell J.C."/>
            <person name="Shouche Y.S."/>
        </authorList>
    </citation>
    <scope>NUCLEOTIDE SEQUENCE [LARGE SCALE GENOMIC DNA]</scope>
    <source>
        <strain evidence="6 7">MPL</strain>
    </source>
</reference>
<dbReference type="EMBL" id="APHR01000038">
    <property type="protein sequence ID" value="EMR12912.1"/>
    <property type="molecule type" value="Genomic_DNA"/>
</dbReference>
<dbReference type="AlphaFoldDB" id="M7P0A4"/>
<dbReference type="PANTHER" id="PTHR34478:SF1">
    <property type="entry name" value="PROTEIN LEMA"/>
    <property type="match status" value="1"/>
</dbReference>
<evidence type="ECO:0000256" key="1">
    <source>
        <dbReference type="ARBA" id="ARBA00004167"/>
    </source>
</evidence>
<evidence type="ECO:0000313" key="7">
    <source>
        <dbReference type="Proteomes" id="UP000012019"/>
    </source>
</evidence>
<dbReference type="STRING" id="1286106.MPL1_07747"/>
<evidence type="ECO:0000256" key="4">
    <source>
        <dbReference type="ARBA" id="ARBA00022989"/>
    </source>
</evidence>
<evidence type="ECO:0000313" key="6">
    <source>
        <dbReference type="EMBL" id="EMR12912.1"/>
    </source>
</evidence>
<keyword evidence="3" id="KW-0812">Transmembrane</keyword>
<gene>
    <name evidence="6" type="ORF">MPL1_07747</name>
</gene>
<accession>M7P0A4</accession>
<dbReference type="InterPro" id="IPR023353">
    <property type="entry name" value="LemA-like_dom_sf"/>
</dbReference>
<organism evidence="6 7">
    <name type="scientific">Methylophaga lonarensis MPL</name>
    <dbReference type="NCBI Taxonomy" id="1286106"/>
    <lineage>
        <taxon>Bacteria</taxon>
        <taxon>Pseudomonadati</taxon>
        <taxon>Pseudomonadota</taxon>
        <taxon>Gammaproteobacteria</taxon>
        <taxon>Thiotrichales</taxon>
        <taxon>Piscirickettsiaceae</taxon>
        <taxon>Methylophaga</taxon>
    </lineage>
</organism>
<dbReference type="SUPFAM" id="SSF140478">
    <property type="entry name" value="LemA-like"/>
    <property type="match status" value="1"/>
</dbReference>
<dbReference type="PANTHER" id="PTHR34478">
    <property type="entry name" value="PROTEIN LEMA"/>
    <property type="match status" value="1"/>
</dbReference>
<comment type="caution">
    <text evidence="6">The sequence shown here is derived from an EMBL/GenBank/DDBJ whole genome shotgun (WGS) entry which is preliminary data.</text>
</comment>
<dbReference type="OrthoDB" id="9804152at2"/>
<evidence type="ECO:0000256" key="2">
    <source>
        <dbReference type="ARBA" id="ARBA00008854"/>
    </source>
</evidence>
<dbReference type="Gene3D" id="1.20.1440.20">
    <property type="entry name" value="LemA-like domain"/>
    <property type="match status" value="1"/>
</dbReference>
<evidence type="ECO:0000256" key="5">
    <source>
        <dbReference type="ARBA" id="ARBA00023136"/>
    </source>
</evidence>
<name>M7P0A4_9GAMM</name>
<proteinExistence type="inferred from homology"/>
<sequence>MEWLLPAILLLIVGYTILAYNKMVRMRNTFQNAFRQIDVILKQRHDMVPQLVATVKGYASHEQDTLTKVIDARNQAEQLRAGITTDDAKNMLALGQAEGLLGKAMGGIFALSEAYPELKADGAFRDLMEQLTSIESRVAASRRGYNNTVLEFNNVIETFPTNILANMFNFRRANELEFDDREAIQAAPKVEF</sequence>
<dbReference type="InterPro" id="IPR007156">
    <property type="entry name" value="MamQ_LemA"/>
</dbReference>
<keyword evidence="7" id="KW-1185">Reference proteome</keyword>
<protein>
    <submittedName>
        <fullName evidence="6">LemA protein</fullName>
    </submittedName>
</protein>